<evidence type="ECO:0000313" key="3">
    <source>
        <dbReference type="EMBL" id="KAJ5460887.1"/>
    </source>
</evidence>
<dbReference type="GeneID" id="81596065"/>
<keyword evidence="2" id="KW-0472">Membrane</keyword>
<dbReference type="PANTHER" id="PTHR42088">
    <property type="entry name" value="YALI0F10131P"/>
    <property type="match status" value="1"/>
</dbReference>
<dbReference type="PANTHER" id="PTHR42088:SF1">
    <property type="entry name" value="YALI0F10131P"/>
    <property type="match status" value="1"/>
</dbReference>
<accession>A0AAD6CD22</accession>
<dbReference type="EMBL" id="JAPVEA010000002">
    <property type="protein sequence ID" value="KAJ5460887.1"/>
    <property type="molecule type" value="Genomic_DNA"/>
</dbReference>
<feature type="region of interest" description="Disordered" evidence="1">
    <location>
        <begin position="426"/>
        <end position="447"/>
    </location>
</feature>
<dbReference type="AlphaFoldDB" id="A0AAD6CD22"/>
<evidence type="ECO:0000313" key="4">
    <source>
        <dbReference type="Proteomes" id="UP001213681"/>
    </source>
</evidence>
<feature type="region of interest" description="Disordered" evidence="1">
    <location>
        <begin position="40"/>
        <end position="70"/>
    </location>
</feature>
<feature type="compositionally biased region" description="Low complexity" evidence="1">
    <location>
        <begin position="235"/>
        <end position="247"/>
    </location>
</feature>
<keyword evidence="2" id="KW-0812">Transmembrane</keyword>
<feature type="region of interest" description="Disordered" evidence="1">
    <location>
        <begin position="649"/>
        <end position="678"/>
    </location>
</feature>
<evidence type="ECO:0000256" key="2">
    <source>
        <dbReference type="SAM" id="Phobius"/>
    </source>
</evidence>
<keyword evidence="4" id="KW-1185">Reference proteome</keyword>
<reference evidence="3" key="1">
    <citation type="submission" date="2022-12" db="EMBL/GenBank/DDBJ databases">
        <authorList>
            <person name="Petersen C."/>
        </authorList>
    </citation>
    <scope>NUCLEOTIDE SEQUENCE</scope>
    <source>
        <strain evidence="3">IBT 16125</strain>
    </source>
</reference>
<dbReference type="RefSeq" id="XP_056769929.1">
    <property type="nucleotide sequence ID" value="XM_056905822.1"/>
</dbReference>
<protein>
    <submittedName>
        <fullName evidence="3">Uncharacterized protein</fullName>
    </submittedName>
</protein>
<dbReference type="Proteomes" id="UP001213681">
    <property type="component" value="Unassembled WGS sequence"/>
</dbReference>
<sequence>MPHHHDPDLVMRHSVVRREVIPPLRLPLLVPTTTTLPGAGLPSLVARAPSSSETTGTSSCSNGGSCEKPTSNLTTTVLPVVLGAGVPVICAIVVLIILHRRHVKKLRHEDAMDKHKSLDFGMDMVGSGARKPRRLPNGLQAEMMEPNHSKGMSLDVSPYLMPPGLQGSRESLHSLSRSIDDDKYRPAVFGAQDNGSVRSFPRNRGDDGSSLGGSTRHGYGGVEDSNSGLLRNAQRMSRSSPPRYESPPGEHMPQRPPPAHHQDNYGPGPGLSPAPAEQDEHAMAIGSATADHSQSLNRAASPPEPQFHLNNNLMSELHFEIEPPIGHASTSPHEERLNFPLPDHNQEHVPHAQTSSTMQLPRISLPASDITTSDYGDERKPELTINVQAAEDNQPHHDNQQPELHEETQQNLDIAFDHNNRRDTRRLTLGVRPLPPEDPADNPEQRANRIRSFYKEYFDDSKRETTYYEDYGPEFYDSGYAYDPTTGDYFDAAAPPAAPYAEPIGRRAMTPPPRAPPRFQGAARHMATNSAGYNGFGGPGPRAFSSASGRIPGPRGGPRKPMPPPAPLQVLPTPHMLKDDSFLMAADFAPAHGFRDRREGRPETPTGGSRPYSPAIRAHTPLISAFDELAVIPSPHALRKSGTYTSLDFAPPPRFKNSDTASDAGSIRSNRTGISNTHMNNIRMGNYRVSRLPTDMVGTKDDMMTSLRPEWGMNR</sequence>
<feature type="compositionally biased region" description="Basic and acidic residues" evidence="1">
    <location>
        <begin position="593"/>
        <end position="602"/>
    </location>
</feature>
<feature type="compositionally biased region" description="Polar residues" evidence="1">
    <location>
        <begin position="658"/>
        <end position="678"/>
    </location>
</feature>
<proteinExistence type="predicted"/>
<keyword evidence="2" id="KW-1133">Transmembrane helix</keyword>
<feature type="transmembrane region" description="Helical" evidence="2">
    <location>
        <begin position="77"/>
        <end position="98"/>
    </location>
</feature>
<evidence type="ECO:0000256" key="1">
    <source>
        <dbReference type="SAM" id="MobiDB-lite"/>
    </source>
</evidence>
<feature type="region of interest" description="Disordered" evidence="1">
    <location>
        <begin position="148"/>
        <end position="309"/>
    </location>
</feature>
<feature type="compositionally biased region" description="Low complexity" evidence="1">
    <location>
        <begin position="50"/>
        <end position="70"/>
    </location>
</feature>
<gene>
    <name evidence="3" type="ORF">N7458_002439</name>
</gene>
<organism evidence="3 4">
    <name type="scientific">Penicillium daleae</name>
    <dbReference type="NCBI Taxonomy" id="63821"/>
    <lineage>
        <taxon>Eukaryota</taxon>
        <taxon>Fungi</taxon>
        <taxon>Dikarya</taxon>
        <taxon>Ascomycota</taxon>
        <taxon>Pezizomycotina</taxon>
        <taxon>Eurotiomycetes</taxon>
        <taxon>Eurotiomycetidae</taxon>
        <taxon>Eurotiales</taxon>
        <taxon>Aspergillaceae</taxon>
        <taxon>Penicillium</taxon>
    </lineage>
</organism>
<reference evidence="3" key="2">
    <citation type="journal article" date="2023" name="IMA Fungus">
        <title>Comparative genomic study of the Penicillium genus elucidates a diverse pangenome and 15 lateral gene transfer events.</title>
        <authorList>
            <person name="Petersen C."/>
            <person name="Sorensen T."/>
            <person name="Nielsen M.R."/>
            <person name="Sondergaard T.E."/>
            <person name="Sorensen J.L."/>
            <person name="Fitzpatrick D.A."/>
            <person name="Frisvad J.C."/>
            <person name="Nielsen K.L."/>
        </authorList>
    </citation>
    <scope>NUCLEOTIDE SEQUENCE</scope>
    <source>
        <strain evidence="3">IBT 16125</strain>
    </source>
</reference>
<feature type="region of interest" description="Disordered" evidence="1">
    <location>
        <begin position="593"/>
        <end position="614"/>
    </location>
</feature>
<feature type="region of interest" description="Disordered" evidence="1">
    <location>
        <begin position="548"/>
        <end position="573"/>
    </location>
</feature>
<name>A0AAD6CD22_9EURO</name>
<feature type="region of interest" description="Disordered" evidence="1">
    <location>
        <begin position="324"/>
        <end position="377"/>
    </location>
</feature>
<comment type="caution">
    <text evidence="3">The sequence shown here is derived from an EMBL/GenBank/DDBJ whole genome shotgun (WGS) entry which is preliminary data.</text>
</comment>